<sequence length="440" mass="50756">MDIADLPKAESYISHAALKLPQFWHQDPELCLLETTGRRNPDTDQRPFDKQPRRRPVTIKMSYQIMWLLMFLSTADGGDELCSKVKQLEVQGCFKRSSRTEIKLDAIKRFKGGLEFKLRNLTAEINITLIMRIRDSRCTSGGAWNWTRADLKSICLWKKSNLNVTTDKNQKVFEQYEAPVSSNIFLVLGLLAGIVTVGIATIVVRLIIKQKSYKPVPFETASLNEIQPKTSSIFLLYARDCDIFMEAMKKFRNLLETSTLLPVHDIWDERRLNDLDMQGDLWALNHLEPEDPDVKVILVATPVSKAIEKFIVKRNPISDQFPRFDSLYTEPHSLDEVFVSAFTTCIRWTQIHPDQCRKFIVTKLQTVGCAQNQFSSTISLCTILVLPIHRDLLFEYVVGRSPREQDFSLQDLQSFETSIEEYDDFVRLHPNYEENLLANI</sequence>
<keyword evidence="1" id="KW-0812">Transmembrane</keyword>
<dbReference type="EMBL" id="WIXP02000011">
    <property type="protein sequence ID" value="KAF6203126.1"/>
    <property type="molecule type" value="Genomic_DNA"/>
</dbReference>
<keyword evidence="1" id="KW-1133">Transmembrane helix</keyword>
<accession>A0A8S9X4X2</accession>
<comment type="caution">
    <text evidence="2">The sequence shown here is derived from an EMBL/GenBank/DDBJ whole genome shotgun (WGS) entry which is preliminary data.</text>
</comment>
<evidence type="ECO:0000313" key="3">
    <source>
        <dbReference type="Proteomes" id="UP000466442"/>
    </source>
</evidence>
<evidence type="ECO:0000313" key="2">
    <source>
        <dbReference type="EMBL" id="KAF6203126.1"/>
    </source>
</evidence>
<evidence type="ECO:0008006" key="4">
    <source>
        <dbReference type="Google" id="ProtNLM"/>
    </source>
</evidence>
<dbReference type="OrthoDB" id="8170339at2759"/>
<evidence type="ECO:0000256" key="1">
    <source>
        <dbReference type="SAM" id="Phobius"/>
    </source>
</evidence>
<gene>
    <name evidence="2" type="ORF">GE061_003541</name>
</gene>
<reference evidence="2" key="1">
    <citation type="journal article" date="2021" name="Mol. Ecol. Resour.">
        <title>Apolygus lucorum genome provides insights into omnivorousness and mesophyll feeding.</title>
        <authorList>
            <person name="Liu Y."/>
            <person name="Liu H."/>
            <person name="Wang H."/>
            <person name="Huang T."/>
            <person name="Liu B."/>
            <person name="Yang B."/>
            <person name="Yin L."/>
            <person name="Li B."/>
            <person name="Zhang Y."/>
            <person name="Zhang S."/>
            <person name="Jiang F."/>
            <person name="Zhang X."/>
            <person name="Ren Y."/>
            <person name="Wang B."/>
            <person name="Wang S."/>
            <person name="Lu Y."/>
            <person name="Wu K."/>
            <person name="Fan W."/>
            <person name="Wang G."/>
        </authorList>
    </citation>
    <scope>NUCLEOTIDE SEQUENCE</scope>
    <source>
        <strain evidence="2">12Hb</strain>
    </source>
</reference>
<feature type="transmembrane region" description="Helical" evidence="1">
    <location>
        <begin position="184"/>
        <end position="208"/>
    </location>
</feature>
<dbReference type="AlphaFoldDB" id="A0A8S9X4X2"/>
<organism evidence="2 3">
    <name type="scientific">Apolygus lucorum</name>
    <name type="common">Small green plant bug</name>
    <name type="synonym">Lygocoris lucorum</name>
    <dbReference type="NCBI Taxonomy" id="248454"/>
    <lineage>
        <taxon>Eukaryota</taxon>
        <taxon>Metazoa</taxon>
        <taxon>Ecdysozoa</taxon>
        <taxon>Arthropoda</taxon>
        <taxon>Hexapoda</taxon>
        <taxon>Insecta</taxon>
        <taxon>Pterygota</taxon>
        <taxon>Neoptera</taxon>
        <taxon>Paraneoptera</taxon>
        <taxon>Hemiptera</taxon>
        <taxon>Heteroptera</taxon>
        <taxon>Panheteroptera</taxon>
        <taxon>Cimicomorpha</taxon>
        <taxon>Miridae</taxon>
        <taxon>Mirini</taxon>
        <taxon>Apolygus</taxon>
    </lineage>
</organism>
<protein>
    <recommendedName>
        <fullName evidence="4">SEFIR domain-containing protein</fullName>
    </recommendedName>
</protein>
<name>A0A8S9X4X2_APOLU</name>
<keyword evidence="1" id="KW-0472">Membrane</keyword>
<dbReference type="Proteomes" id="UP000466442">
    <property type="component" value="Unassembled WGS sequence"/>
</dbReference>
<keyword evidence="3" id="KW-1185">Reference proteome</keyword>
<proteinExistence type="predicted"/>